<feature type="active site" description="Proton acceptor" evidence="4">
    <location>
        <position position="74"/>
    </location>
</feature>
<dbReference type="PANTHER" id="PTHR43213:SF5">
    <property type="entry name" value="BIFUNCTIONAL DTTP_UTP PYROPHOSPHATASE_METHYLTRANSFERASE PROTEIN-RELATED"/>
    <property type="match status" value="1"/>
</dbReference>
<evidence type="ECO:0000256" key="4">
    <source>
        <dbReference type="HAMAP-Rule" id="MF_00528"/>
    </source>
</evidence>
<dbReference type="Pfam" id="PF02545">
    <property type="entry name" value="Maf"/>
    <property type="match status" value="1"/>
</dbReference>
<name>A0A1N7FE20_9GAMM</name>
<dbReference type="NCBIfam" id="TIGR00172">
    <property type="entry name" value="maf"/>
    <property type="match status" value="1"/>
</dbReference>
<comment type="caution">
    <text evidence="4">Lacks conserved residue(s) required for the propagation of feature annotation.</text>
</comment>
<dbReference type="PIRSF" id="PIRSF006305">
    <property type="entry name" value="Maf"/>
    <property type="match status" value="1"/>
</dbReference>
<evidence type="ECO:0000256" key="1">
    <source>
        <dbReference type="ARBA" id="ARBA00001968"/>
    </source>
</evidence>
<dbReference type="EMBL" id="FTNU01000012">
    <property type="protein sequence ID" value="SIR98544.1"/>
    <property type="molecule type" value="Genomic_DNA"/>
</dbReference>
<feature type="site" description="Important for substrate specificity" evidence="4">
    <location>
        <position position="14"/>
    </location>
</feature>
<dbReference type="GO" id="GO:0036218">
    <property type="term" value="F:dTTP diphosphatase activity"/>
    <property type="evidence" value="ECO:0007669"/>
    <property type="project" value="RHEA"/>
</dbReference>
<evidence type="ECO:0000313" key="5">
    <source>
        <dbReference type="EMBL" id="SIR98544.1"/>
    </source>
</evidence>
<feature type="site" description="Important for substrate specificity" evidence="4">
    <location>
        <position position="75"/>
    </location>
</feature>
<keyword evidence="2 4" id="KW-0378">Hydrolase</keyword>
<dbReference type="STRING" id="34061.B0189_04350"/>
<keyword evidence="6" id="KW-1185">Reference proteome</keyword>
<proteinExistence type="inferred from homology"/>
<keyword evidence="4" id="KW-0963">Cytoplasm</keyword>
<dbReference type="GO" id="GO:0005737">
    <property type="term" value="C:cytoplasm"/>
    <property type="evidence" value="ECO:0007669"/>
    <property type="project" value="UniProtKB-SubCell"/>
</dbReference>
<gene>
    <name evidence="5" type="ORF">SAMN02745664_11238</name>
</gene>
<comment type="catalytic activity">
    <reaction evidence="4">
        <text>UTP + H2O = UMP + diphosphate + H(+)</text>
        <dbReference type="Rhea" id="RHEA:29395"/>
        <dbReference type="ChEBI" id="CHEBI:15377"/>
        <dbReference type="ChEBI" id="CHEBI:15378"/>
        <dbReference type="ChEBI" id="CHEBI:33019"/>
        <dbReference type="ChEBI" id="CHEBI:46398"/>
        <dbReference type="ChEBI" id="CHEBI:57865"/>
        <dbReference type="EC" id="3.6.1.9"/>
    </reaction>
</comment>
<dbReference type="CDD" id="cd00555">
    <property type="entry name" value="Maf"/>
    <property type="match status" value="1"/>
</dbReference>
<sequence length="198" mass="21791">MNTLPLILASTSLRRHELLTMAGVQFDTVAVQIDESWQACETADDYINRMVQQKAAQAALLADLPSSCLVITADTIGVKDGMVLTKPADKADAYRMWAMLSDTTHSIYTAVCVSQINKQQIVRQRQICEHTEVDFVPLTEAMKQRYWDSGEPMDKAGAYAIQAGAAAWVRSIRGSYSNVVGLPLAQTLALLDEFGIYS</sequence>
<evidence type="ECO:0000256" key="2">
    <source>
        <dbReference type="ARBA" id="ARBA00022801"/>
    </source>
</evidence>
<keyword evidence="3 4" id="KW-0546">Nucleotide metabolism</keyword>
<dbReference type="SUPFAM" id="SSF52972">
    <property type="entry name" value="ITPase-like"/>
    <property type="match status" value="1"/>
</dbReference>
<comment type="similarity">
    <text evidence="4">Belongs to the Maf family. YhdE subfamily.</text>
</comment>
<dbReference type="HAMAP" id="MF_00528">
    <property type="entry name" value="Maf"/>
    <property type="match status" value="1"/>
</dbReference>
<evidence type="ECO:0000256" key="3">
    <source>
        <dbReference type="ARBA" id="ARBA00023080"/>
    </source>
</evidence>
<dbReference type="GO" id="GO:0036221">
    <property type="term" value="F:UTP diphosphatase activity"/>
    <property type="evidence" value="ECO:0007669"/>
    <property type="project" value="RHEA"/>
</dbReference>
<comment type="catalytic activity">
    <reaction evidence="4">
        <text>dTTP + H2O = dTMP + diphosphate + H(+)</text>
        <dbReference type="Rhea" id="RHEA:28534"/>
        <dbReference type="ChEBI" id="CHEBI:15377"/>
        <dbReference type="ChEBI" id="CHEBI:15378"/>
        <dbReference type="ChEBI" id="CHEBI:33019"/>
        <dbReference type="ChEBI" id="CHEBI:37568"/>
        <dbReference type="ChEBI" id="CHEBI:63528"/>
        <dbReference type="EC" id="3.6.1.9"/>
    </reaction>
</comment>
<comment type="cofactor">
    <cofactor evidence="1 4">
        <name>a divalent metal cation</name>
        <dbReference type="ChEBI" id="CHEBI:60240"/>
    </cofactor>
</comment>
<reference evidence="6" key="1">
    <citation type="submission" date="2017-01" db="EMBL/GenBank/DDBJ databases">
        <authorList>
            <person name="Varghese N."/>
            <person name="Submissions S."/>
        </authorList>
    </citation>
    <scope>NUCLEOTIDE SEQUENCE [LARGE SCALE GENOMIC DNA]</scope>
    <source>
        <strain evidence="6">DSM 21768</strain>
    </source>
</reference>
<dbReference type="EC" id="3.6.1.9" evidence="4"/>
<dbReference type="Gene3D" id="3.90.950.10">
    <property type="match status" value="1"/>
</dbReference>
<accession>A0A1N7FE20</accession>
<evidence type="ECO:0000313" key="6">
    <source>
        <dbReference type="Proteomes" id="UP000187495"/>
    </source>
</evidence>
<dbReference type="RefSeq" id="WP_076555634.1">
    <property type="nucleotide sequence ID" value="NZ_FTNU01000012.1"/>
</dbReference>
<dbReference type="AlphaFoldDB" id="A0A1N7FE20"/>
<comment type="function">
    <text evidence="4">Nucleoside triphosphate pyrophosphatase that hydrolyzes dTTP and UTP. May have a dual role in cell division arrest and in preventing the incorporation of modified nucleotides into cellular nucleic acids.</text>
</comment>
<comment type="subcellular location">
    <subcellularLocation>
        <location evidence="4">Cytoplasm</location>
    </subcellularLocation>
</comment>
<protein>
    <recommendedName>
        <fullName evidence="4">dTTP/UTP pyrophosphatase</fullName>
        <shortName evidence="4">dTTPase/UTPase</shortName>
        <ecNumber evidence="4">3.6.1.9</ecNumber>
    </recommendedName>
    <alternativeName>
        <fullName evidence="4">Nucleoside triphosphate pyrophosphatase</fullName>
    </alternativeName>
    <alternativeName>
        <fullName evidence="4">Nucleotide pyrophosphatase</fullName>
        <shortName evidence="4">Nucleotide PPase</shortName>
    </alternativeName>
</protein>
<dbReference type="Proteomes" id="UP000187495">
    <property type="component" value="Unassembled WGS sequence"/>
</dbReference>
<dbReference type="GO" id="GO:0009117">
    <property type="term" value="P:nucleotide metabolic process"/>
    <property type="evidence" value="ECO:0007669"/>
    <property type="project" value="UniProtKB-KW"/>
</dbReference>
<dbReference type="InterPro" id="IPR003697">
    <property type="entry name" value="Maf-like"/>
</dbReference>
<dbReference type="InterPro" id="IPR029001">
    <property type="entry name" value="ITPase-like_fam"/>
</dbReference>
<dbReference type="PANTHER" id="PTHR43213">
    <property type="entry name" value="BIFUNCTIONAL DTTP/UTP PYROPHOSPHATASE/METHYLTRANSFERASE PROTEIN-RELATED"/>
    <property type="match status" value="1"/>
</dbReference>
<feature type="site" description="Important for substrate specificity" evidence="4">
    <location>
        <position position="162"/>
    </location>
</feature>
<organism evidence="5 6">
    <name type="scientific">Moraxella cuniculi DSM 21768</name>
    <dbReference type="NCBI Taxonomy" id="1122245"/>
    <lineage>
        <taxon>Bacteria</taxon>
        <taxon>Pseudomonadati</taxon>
        <taxon>Pseudomonadota</taxon>
        <taxon>Gammaproteobacteria</taxon>
        <taxon>Moraxellales</taxon>
        <taxon>Moraxellaceae</taxon>
        <taxon>Moraxella</taxon>
    </lineage>
</organism>